<dbReference type="PROSITE" id="PS50158">
    <property type="entry name" value="ZF_CCHC"/>
    <property type="match status" value="1"/>
</dbReference>
<dbReference type="EMBL" id="CM031811">
    <property type="protein sequence ID" value="KAG6660489.1"/>
    <property type="molecule type" value="Genomic_DNA"/>
</dbReference>
<accession>A0A8T1R1U9</accession>
<reference evidence="4" key="1">
    <citation type="submission" date="2020-12" db="EMBL/GenBank/DDBJ databases">
        <title>WGS assembly of Carya illinoinensis cv. Pawnee.</title>
        <authorList>
            <person name="Platts A."/>
            <person name="Shu S."/>
            <person name="Wright S."/>
            <person name="Barry K."/>
            <person name="Edger P."/>
            <person name="Pires J.C."/>
            <person name="Schmutz J."/>
        </authorList>
    </citation>
    <scope>NUCLEOTIDE SEQUENCE</scope>
    <source>
        <tissue evidence="4">Leaf</tissue>
    </source>
</reference>
<keyword evidence="1" id="KW-0863">Zinc-finger</keyword>
<gene>
    <name evidence="4" type="ORF">CIPAW_03G110400</name>
</gene>
<dbReference type="Proteomes" id="UP000811609">
    <property type="component" value="Chromosome 3"/>
</dbReference>
<evidence type="ECO:0000313" key="4">
    <source>
        <dbReference type="EMBL" id="KAG6660489.1"/>
    </source>
</evidence>
<evidence type="ECO:0000259" key="3">
    <source>
        <dbReference type="PROSITE" id="PS50158"/>
    </source>
</evidence>
<protein>
    <recommendedName>
        <fullName evidence="3">CCHC-type domain-containing protein</fullName>
    </recommendedName>
</protein>
<dbReference type="SMART" id="SM00343">
    <property type="entry name" value="ZnF_C2HC"/>
    <property type="match status" value="1"/>
</dbReference>
<organism evidence="4 5">
    <name type="scientific">Carya illinoinensis</name>
    <name type="common">Pecan</name>
    <dbReference type="NCBI Taxonomy" id="32201"/>
    <lineage>
        <taxon>Eukaryota</taxon>
        <taxon>Viridiplantae</taxon>
        <taxon>Streptophyta</taxon>
        <taxon>Embryophyta</taxon>
        <taxon>Tracheophyta</taxon>
        <taxon>Spermatophyta</taxon>
        <taxon>Magnoliopsida</taxon>
        <taxon>eudicotyledons</taxon>
        <taxon>Gunneridae</taxon>
        <taxon>Pentapetalae</taxon>
        <taxon>rosids</taxon>
        <taxon>fabids</taxon>
        <taxon>Fagales</taxon>
        <taxon>Juglandaceae</taxon>
        <taxon>Carya</taxon>
    </lineage>
</organism>
<evidence type="ECO:0000256" key="2">
    <source>
        <dbReference type="SAM" id="MobiDB-lite"/>
    </source>
</evidence>
<keyword evidence="1" id="KW-0862">Zinc</keyword>
<feature type="region of interest" description="Disordered" evidence="2">
    <location>
        <begin position="75"/>
        <end position="99"/>
    </location>
</feature>
<comment type="caution">
    <text evidence="4">The sequence shown here is derived from an EMBL/GenBank/DDBJ whole genome shotgun (WGS) entry which is preliminary data.</text>
</comment>
<evidence type="ECO:0000313" key="5">
    <source>
        <dbReference type="Proteomes" id="UP000811609"/>
    </source>
</evidence>
<keyword evidence="1" id="KW-0479">Metal-binding</keyword>
<dbReference type="AlphaFoldDB" id="A0A8T1R1U9"/>
<name>A0A8T1R1U9_CARIL</name>
<dbReference type="InterPro" id="IPR001878">
    <property type="entry name" value="Znf_CCHC"/>
</dbReference>
<keyword evidence="5" id="KW-1185">Reference proteome</keyword>
<sequence length="142" mass="16455">MQESSEDEENEDKDEEVAMITRRIQRFLKKNRTSPRKSFKKFSKKDSGKNDTLICYKCNKPGHIKPDCPLLKKDRNKGKKAMKATWDDDSSSSDSEASNEESANLCLMRYIIVYSFNEAYNFSFALLVDVSYCKLFLFFSAV</sequence>
<dbReference type="GO" id="GO:0003676">
    <property type="term" value="F:nucleic acid binding"/>
    <property type="evidence" value="ECO:0007669"/>
    <property type="project" value="InterPro"/>
</dbReference>
<evidence type="ECO:0000256" key="1">
    <source>
        <dbReference type="PROSITE-ProRule" id="PRU00047"/>
    </source>
</evidence>
<dbReference type="Pfam" id="PF00098">
    <property type="entry name" value="zf-CCHC"/>
    <property type="match status" value="1"/>
</dbReference>
<feature type="domain" description="CCHC-type" evidence="3">
    <location>
        <begin position="55"/>
        <end position="69"/>
    </location>
</feature>
<dbReference type="GO" id="GO:0008270">
    <property type="term" value="F:zinc ion binding"/>
    <property type="evidence" value="ECO:0007669"/>
    <property type="project" value="UniProtKB-KW"/>
</dbReference>
<proteinExistence type="predicted"/>